<reference evidence="8 9" key="1">
    <citation type="submission" date="2018-10" db="EMBL/GenBank/DDBJ databases">
        <title>Comparative functional genomics of the obligate endosymbiont Buchnera aphidicola.</title>
        <authorList>
            <person name="Chong R.A."/>
        </authorList>
    </citation>
    <scope>NUCLEOTIDE SEQUENCE [LARGE SCALE GENOMIC DNA]</scope>
    <source>
        <strain evidence="8 9">Mrh</strain>
    </source>
</reference>
<dbReference type="OrthoDB" id="21094at2"/>
<evidence type="ECO:0000313" key="8">
    <source>
        <dbReference type="EMBL" id="QCI23276.1"/>
    </source>
</evidence>
<dbReference type="EMBL" id="CP033004">
    <property type="protein sequence ID" value="QCI23276.1"/>
    <property type="molecule type" value="Genomic_DNA"/>
</dbReference>
<keyword evidence="6 7" id="KW-0472">Membrane</keyword>
<dbReference type="PANTHER" id="PTHR33508:SF1">
    <property type="entry name" value="UPF0056 MEMBRANE PROTEIN YHCE"/>
    <property type="match status" value="1"/>
</dbReference>
<sequence>MNISVFDLSAYISFFFSLFALVNPIGMIPIFTSMTNAQSIKERNKTNFTANVAVIFILFFALLFGNIILDLFNISLNSFRISGGILIISIAFSMVNGKLIANIKNNKDNIDSKNNLTTSSIAVVPLAMPLIAGPGAISSTIIWSTHYSSWMNILGCTITIILFSCLCWCLFRIAPIIVNVIGESGINIMTRIMGLLLMAIGVEFIIVGLKSIFLNYI</sequence>
<feature type="transmembrane region" description="Helical" evidence="7">
    <location>
        <begin position="48"/>
        <end position="69"/>
    </location>
</feature>
<name>A0A4D6Y1A8_BUCMH</name>
<feature type="transmembrane region" description="Helical" evidence="7">
    <location>
        <begin position="12"/>
        <end position="36"/>
    </location>
</feature>
<dbReference type="RefSeq" id="WP_158336476.1">
    <property type="nucleotide sequence ID" value="NZ_CP033004.1"/>
</dbReference>
<keyword evidence="5 7" id="KW-1133">Transmembrane helix</keyword>
<proteinExistence type="inferred from homology"/>
<keyword evidence="4 7" id="KW-0812">Transmembrane</keyword>
<gene>
    <name evidence="8" type="ORF">D9V73_01265</name>
</gene>
<evidence type="ECO:0000313" key="9">
    <source>
        <dbReference type="Proteomes" id="UP000298566"/>
    </source>
</evidence>
<dbReference type="PANTHER" id="PTHR33508">
    <property type="entry name" value="UPF0056 MEMBRANE PROTEIN YHCE"/>
    <property type="match status" value="1"/>
</dbReference>
<dbReference type="NCBIfam" id="TIGR00427">
    <property type="entry name" value="NAAT family transporter"/>
    <property type="match status" value="1"/>
</dbReference>
<comment type="subcellular location">
    <subcellularLocation>
        <location evidence="1 7">Cell membrane</location>
        <topology evidence="1 7">Multi-pass membrane protein</topology>
    </subcellularLocation>
</comment>
<dbReference type="InterPro" id="IPR002771">
    <property type="entry name" value="Multi_antbiot-R_MarC"/>
</dbReference>
<dbReference type="Pfam" id="PF01914">
    <property type="entry name" value="MarC"/>
    <property type="match status" value="1"/>
</dbReference>
<feature type="transmembrane region" description="Helical" evidence="7">
    <location>
        <begin position="81"/>
        <end position="101"/>
    </location>
</feature>
<dbReference type="AlphaFoldDB" id="A0A4D6Y1A8"/>
<evidence type="ECO:0000256" key="6">
    <source>
        <dbReference type="ARBA" id="ARBA00023136"/>
    </source>
</evidence>
<dbReference type="Proteomes" id="UP000298566">
    <property type="component" value="Chromosome"/>
</dbReference>
<protein>
    <recommendedName>
        <fullName evidence="7">UPF0056 membrane protein</fullName>
    </recommendedName>
</protein>
<evidence type="ECO:0000256" key="3">
    <source>
        <dbReference type="ARBA" id="ARBA00022475"/>
    </source>
</evidence>
<evidence type="ECO:0000256" key="7">
    <source>
        <dbReference type="RuleBase" id="RU362048"/>
    </source>
</evidence>
<evidence type="ECO:0000256" key="1">
    <source>
        <dbReference type="ARBA" id="ARBA00004651"/>
    </source>
</evidence>
<evidence type="ECO:0000256" key="2">
    <source>
        <dbReference type="ARBA" id="ARBA00009784"/>
    </source>
</evidence>
<comment type="similarity">
    <text evidence="2 7">Belongs to the UPF0056 (MarC) family.</text>
</comment>
<organism evidence="8 9">
    <name type="scientific">Buchnera aphidicola subsp. Melaphis rhois</name>
    <dbReference type="NCBI Taxonomy" id="118103"/>
    <lineage>
        <taxon>Bacteria</taxon>
        <taxon>Pseudomonadati</taxon>
        <taxon>Pseudomonadota</taxon>
        <taxon>Gammaproteobacteria</taxon>
        <taxon>Enterobacterales</taxon>
        <taxon>Erwiniaceae</taxon>
        <taxon>Buchnera</taxon>
    </lineage>
</organism>
<feature type="transmembrane region" description="Helical" evidence="7">
    <location>
        <begin position="149"/>
        <end position="171"/>
    </location>
</feature>
<evidence type="ECO:0000256" key="4">
    <source>
        <dbReference type="ARBA" id="ARBA00022692"/>
    </source>
</evidence>
<feature type="transmembrane region" description="Helical" evidence="7">
    <location>
        <begin position="192"/>
        <end position="213"/>
    </location>
</feature>
<feature type="transmembrane region" description="Helical" evidence="7">
    <location>
        <begin position="121"/>
        <end position="143"/>
    </location>
</feature>
<accession>A0A4D6Y1A8</accession>
<dbReference type="GO" id="GO:0005886">
    <property type="term" value="C:plasma membrane"/>
    <property type="evidence" value="ECO:0007669"/>
    <property type="project" value="UniProtKB-SubCell"/>
</dbReference>
<keyword evidence="3" id="KW-1003">Cell membrane</keyword>
<evidence type="ECO:0000256" key="5">
    <source>
        <dbReference type="ARBA" id="ARBA00022989"/>
    </source>
</evidence>
<dbReference type="NCBIfam" id="NF008320">
    <property type="entry name" value="PRK11111.1"/>
    <property type="match status" value="1"/>
</dbReference>